<dbReference type="AlphaFoldDB" id="A0A5D3DU82"/>
<dbReference type="EMBL" id="SSTD01002870">
    <property type="protein sequence ID" value="TYK27266.1"/>
    <property type="molecule type" value="Genomic_DNA"/>
</dbReference>
<evidence type="ECO:0000313" key="2">
    <source>
        <dbReference type="Proteomes" id="UP000321947"/>
    </source>
</evidence>
<protein>
    <submittedName>
        <fullName evidence="1">Uncharacterized protein</fullName>
    </submittedName>
</protein>
<organism evidence="1 2">
    <name type="scientific">Cucumis melo var. makuwa</name>
    <name type="common">Oriental melon</name>
    <dbReference type="NCBI Taxonomy" id="1194695"/>
    <lineage>
        <taxon>Eukaryota</taxon>
        <taxon>Viridiplantae</taxon>
        <taxon>Streptophyta</taxon>
        <taxon>Embryophyta</taxon>
        <taxon>Tracheophyta</taxon>
        <taxon>Spermatophyta</taxon>
        <taxon>Magnoliopsida</taxon>
        <taxon>eudicotyledons</taxon>
        <taxon>Gunneridae</taxon>
        <taxon>Pentapetalae</taxon>
        <taxon>rosids</taxon>
        <taxon>fabids</taxon>
        <taxon>Cucurbitales</taxon>
        <taxon>Cucurbitaceae</taxon>
        <taxon>Benincaseae</taxon>
        <taxon>Cucumis</taxon>
    </lineage>
</organism>
<accession>A0A5D3DU82</accession>
<sequence>MIATIYQRCASKTVLKPEITWTKEEDEESLGNSRALNALFTGWTKCIETHKYIYLGWMNCSGCYQHLSYLLRIKASKRVVESHFKECVKTLKTSMKSPTDENLVQAVALLSQRFTKFKNKFYKKLRGNGTQANGDSNNSNFSSSDTYLQSGRLEESVDNEPKFSPSDFEELKVCSEYETLVKSVRMLSFGTQRLDNILIIQKNDLKGLGYLRYQVSFKGKSLVFAGASEQQNLDNILDSSNLQTKRKKNEPRFSHGYTLLEFSSSSSTSKF</sequence>
<evidence type="ECO:0000313" key="1">
    <source>
        <dbReference type="EMBL" id="TYK27266.1"/>
    </source>
</evidence>
<comment type="caution">
    <text evidence="1">The sequence shown here is derived from an EMBL/GenBank/DDBJ whole genome shotgun (WGS) entry which is preliminary data.</text>
</comment>
<reference evidence="1 2" key="1">
    <citation type="submission" date="2019-08" db="EMBL/GenBank/DDBJ databases">
        <title>Draft genome sequences of two oriental melons (Cucumis melo L. var makuwa).</title>
        <authorList>
            <person name="Kwon S.-Y."/>
        </authorList>
    </citation>
    <scope>NUCLEOTIDE SEQUENCE [LARGE SCALE GENOMIC DNA]</scope>
    <source>
        <strain evidence="2">cv. Chang Bougi</strain>
        <tissue evidence="1">Leaf</tissue>
    </source>
</reference>
<dbReference type="Proteomes" id="UP000321947">
    <property type="component" value="Unassembled WGS sequence"/>
</dbReference>
<name>A0A5D3DU82_CUCMM</name>
<gene>
    <name evidence="1" type="ORF">E5676_scaffold244G00330</name>
</gene>
<proteinExistence type="predicted"/>